<dbReference type="GO" id="GO:0005524">
    <property type="term" value="F:ATP binding"/>
    <property type="evidence" value="ECO:0007669"/>
    <property type="project" value="UniProtKB-KW"/>
</dbReference>
<evidence type="ECO:0000256" key="4">
    <source>
        <dbReference type="ARBA" id="ARBA00022840"/>
    </source>
</evidence>
<evidence type="ECO:0000256" key="2">
    <source>
        <dbReference type="ARBA" id="ARBA00022448"/>
    </source>
</evidence>
<evidence type="ECO:0000256" key="3">
    <source>
        <dbReference type="ARBA" id="ARBA00022741"/>
    </source>
</evidence>
<name>A0A1H2LLT8_9ACTO</name>
<dbReference type="Pfam" id="PF00005">
    <property type="entry name" value="ABC_tran"/>
    <property type="match status" value="1"/>
</dbReference>
<dbReference type="Proteomes" id="UP000214355">
    <property type="component" value="Chromosome I"/>
</dbReference>
<dbReference type="SMART" id="SM00382">
    <property type="entry name" value="AAA"/>
    <property type="match status" value="1"/>
</dbReference>
<dbReference type="SUPFAM" id="SSF52540">
    <property type="entry name" value="P-loop containing nucleoside triphosphate hydrolases"/>
    <property type="match status" value="1"/>
</dbReference>
<dbReference type="InterPro" id="IPR003593">
    <property type="entry name" value="AAA+_ATPase"/>
</dbReference>
<gene>
    <name evidence="6" type="ORF">SAMN04489737_1634</name>
</gene>
<accession>A0A1H2LLT8</accession>
<feature type="domain" description="ABC transporter" evidence="5">
    <location>
        <begin position="2"/>
        <end position="222"/>
    </location>
</feature>
<proteinExistence type="inferred from homology"/>
<protein>
    <submittedName>
        <fullName evidence="6">ABC-type multidrug transport system, ATPase component</fullName>
    </submittedName>
</protein>
<keyword evidence="7" id="KW-1185">Reference proteome</keyword>
<dbReference type="OrthoDB" id="9804819at2"/>
<dbReference type="InterPro" id="IPR027417">
    <property type="entry name" value="P-loop_NTPase"/>
</dbReference>
<dbReference type="Gene3D" id="3.40.50.300">
    <property type="entry name" value="P-loop containing nucleotide triphosphate hydrolases"/>
    <property type="match status" value="1"/>
</dbReference>
<dbReference type="InterPro" id="IPR003439">
    <property type="entry name" value="ABC_transporter-like_ATP-bd"/>
</dbReference>
<keyword evidence="2" id="KW-0813">Transport</keyword>
<evidence type="ECO:0000313" key="6">
    <source>
        <dbReference type="EMBL" id="SDU81963.1"/>
    </source>
</evidence>
<dbReference type="GeneID" id="65345359"/>
<evidence type="ECO:0000256" key="1">
    <source>
        <dbReference type="ARBA" id="ARBA00005417"/>
    </source>
</evidence>
<comment type="similarity">
    <text evidence="1">Belongs to the ABC transporter superfamily.</text>
</comment>
<dbReference type="PROSITE" id="PS00211">
    <property type="entry name" value="ABC_TRANSPORTER_1"/>
    <property type="match status" value="1"/>
</dbReference>
<dbReference type="AlphaFoldDB" id="A0A1H2LLT8"/>
<dbReference type="EMBL" id="LT629804">
    <property type="protein sequence ID" value="SDU81963.1"/>
    <property type="molecule type" value="Genomic_DNA"/>
</dbReference>
<dbReference type="PANTHER" id="PTHR43335">
    <property type="entry name" value="ABC TRANSPORTER, ATP-BINDING PROTEIN"/>
    <property type="match status" value="1"/>
</dbReference>
<dbReference type="RefSeq" id="WP_091282051.1">
    <property type="nucleotide sequence ID" value="NZ_LT629804.1"/>
</dbReference>
<dbReference type="PANTHER" id="PTHR43335:SF2">
    <property type="entry name" value="ABC TRANSPORTER, ATP-BINDING PROTEIN"/>
    <property type="match status" value="1"/>
</dbReference>
<evidence type="ECO:0000313" key="7">
    <source>
        <dbReference type="Proteomes" id="UP000214355"/>
    </source>
</evidence>
<reference evidence="7" key="1">
    <citation type="submission" date="2016-10" db="EMBL/GenBank/DDBJ databases">
        <authorList>
            <person name="Varghese N."/>
            <person name="Submissions S."/>
        </authorList>
    </citation>
    <scope>NUCLEOTIDE SEQUENCE [LARGE SCALE GENOMIC DNA]</scope>
    <source>
        <strain evidence="7">DSM 10002</strain>
    </source>
</reference>
<dbReference type="InterPro" id="IPR017871">
    <property type="entry name" value="ABC_transporter-like_CS"/>
</dbReference>
<dbReference type="GO" id="GO:0016887">
    <property type="term" value="F:ATP hydrolysis activity"/>
    <property type="evidence" value="ECO:0007669"/>
    <property type="project" value="InterPro"/>
</dbReference>
<organism evidence="6 7">
    <name type="scientific">Arcanobacterium phocae</name>
    <dbReference type="NCBI Taxonomy" id="131112"/>
    <lineage>
        <taxon>Bacteria</taxon>
        <taxon>Bacillati</taxon>
        <taxon>Actinomycetota</taxon>
        <taxon>Actinomycetes</taxon>
        <taxon>Actinomycetales</taxon>
        <taxon>Actinomycetaceae</taxon>
        <taxon>Arcanobacterium</taxon>
    </lineage>
</organism>
<keyword evidence="3" id="KW-0547">Nucleotide-binding</keyword>
<dbReference type="PROSITE" id="PS50893">
    <property type="entry name" value="ABC_TRANSPORTER_2"/>
    <property type="match status" value="1"/>
</dbReference>
<sequence>MIFIDNLVFSYRNKSLFSKLSIEIHPGRTVLVGPNGAGKTTLMALLSGKLQMAHGNISWPSDSFFTSWMPQRIKPIRSFTVREQLSYIGWLEKVASDQLSQQIQEVLTSVNLLRQADTRSTSLSGGQLRRLGLAQALIGDPDLLILDEPTAGLDVTEYERLRDLLFSDSKLAEYMLVSTHDIRELAASFDWVILLQSGEVKFSGSVPEFLELTPHLDPVESYYVATGTDWRQTQ</sequence>
<evidence type="ECO:0000259" key="5">
    <source>
        <dbReference type="PROSITE" id="PS50893"/>
    </source>
</evidence>
<keyword evidence="4" id="KW-0067">ATP-binding</keyword>
<dbReference type="STRING" id="131112.SAMN04489737_1634"/>